<dbReference type="STRING" id="207559.Dde_0768"/>
<evidence type="ECO:0008006" key="3">
    <source>
        <dbReference type="Google" id="ProtNLM"/>
    </source>
</evidence>
<dbReference type="RefSeq" id="WP_011366839.1">
    <property type="nucleotide sequence ID" value="NC_007519.1"/>
</dbReference>
<dbReference type="Pfam" id="PF05402">
    <property type="entry name" value="PqqD"/>
    <property type="match status" value="1"/>
</dbReference>
<dbReference type="Gene3D" id="1.10.10.1150">
    <property type="entry name" value="Coenzyme PQQ synthesis protein D (PqqD)"/>
    <property type="match status" value="1"/>
</dbReference>
<reference evidence="1 2" key="1">
    <citation type="journal article" date="2011" name="J. Bacteriol.">
        <title>Complete genome sequence and updated annotation of Desulfovibrio alaskensis G20.</title>
        <authorList>
            <person name="Hauser L.J."/>
            <person name="Land M.L."/>
            <person name="Brown S.D."/>
            <person name="Larimer F."/>
            <person name="Keller K.L."/>
            <person name="Rapp-Giles B.J."/>
            <person name="Price M.N."/>
            <person name="Lin M."/>
            <person name="Bruce D.C."/>
            <person name="Detter J.C."/>
            <person name="Tapia R."/>
            <person name="Han C.S."/>
            <person name="Goodwin L.A."/>
            <person name="Cheng J.F."/>
            <person name="Pitluck S."/>
            <person name="Copeland A."/>
            <person name="Lucas S."/>
            <person name="Nolan M."/>
            <person name="Lapidus A.L."/>
            <person name="Palumbo A.V."/>
            <person name="Wall J.D."/>
        </authorList>
    </citation>
    <scope>NUCLEOTIDE SEQUENCE [LARGE SCALE GENOMIC DNA]</scope>
    <source>
        <strain evidence="2">ATCC BAA 1058 / DSM 17464 / G20</strain>
    </source>
</reference>
<dbReference type="HOGENOM" id="CLU_150513_2_0_7"/>
<organism evidence="1 2">
    <name type="scientific">Oleidesulfovibrio alaskensis (strain ATCC BAA-1058 / DSM 17464 / G20)</name>
    <name type="common">Desulfovibrio alaskensis</name>
    <dbReference type="NCBI Taxonomy" id="207559"/>
    <lineage>
        <taxon>Bacteria</taxon>
        <taxon>Pseudomonadati</taxon>
        <taxon>Thermodesulfobacteriota</taxon>
        <taxon>Desulfovibrionia</taxon>
        <taxon>Desulfovibrionales</taxon>
        <taxon>Desulfovibrionaceae</taxon>
        <taxon>Oleidesulfovibrio</taxon>
    </lineage>
</organism>
<evidence type="ECO:0000313" key="1">
    <source>
        <dbReference type="EMBL" id="ABB37569.1"/>
    </source>
</evidence>
<keyword evidence="2" id="KW-1185">Reference proteome</keyword>
<name>Q314S7_OLEA2</name>
<accession>Q314S7</accession>
<dbReference type="eggNOG" id="ENOG5033GEP">
    <property type="taxonomic scope" value="Bacteria"/>
</dbReference>
<dbReference type="AlphaFoldDB" id="Q314S7"/>
<proteinExistence type="predicted"/>
<protein>
    <recommendedName>
        <fullName evidence="3">Coenzyme PQQ synthesis D</fullName>
    </recommendedName>
</protein>
<evidence type="ECO:0000313" key="2">
    <source>
        <dbReference type="Proteomes" id="UP000002710"/>
    </source>
</evidence>
<dbReference type="InterPro" id="IPR041881">
    <property type="entry name" value="PqqD_sf"/>
</dbReference>
<sequence>MKLFKKKTKIAAPADRHAALAFVPVIPEGIRQSHETGGCVRLHYAAAPGRLAALVRGAAPVPRTLELDELGTAVWMLIDGRRPVSGIAQALAQRYKLHQSEAELSVSAFLRQLGRRGLIVLREP</sequence>
<dbReference type="Proteomes" id="UP000002710">
    <property type="component" value="Chromosome"/>
</dbReference>
<gene>
    <name evidence="1" type="ordered locus">Dde_0768</name>
</gene>
<dbReference type="KEGG" id="dde:Dde_0768"/>
<dbReference type="InterPro" id="IPR008792">
    <property type="entry name" value="PQQD"/>
</dbReference>
<dbReference type="EMBL" id="CP000112">
    <property type="protein sequence ID" value="ABB37569.1"/>
    <property type="molecule type" value="Genomic_DNA"/>
</dbReference>